<name>A0A4Y2LAF5_ARAVE</name>
<sequence length="137" mass="15193">MQCLLVLLIYKALNSFEKKNQASKKAIVDNKTMQCLFVLLIYKALNSFKKNQTSKKAIVDKFQMEGLKPSEILAEENAKGCNNNDGAIDINTPSCSTPQTRLKLATFARTCDRYGVADRPAAALASALLYDLSREII</sequence>
<reference evidence="1 2" key="1">
    <citation type="journal article" date="2019" name="Sci. Rep.">
        <title>Orb-weaving spider Araneus ventricosus genome elucidates the spidroin gene catalogue.</title>
        <authorList>
            <person name="Kono N."/>
            <person name="Nakamura H."/>
            <person name="Ohtoshi R."/>
            <person name="Moran D.A.P."/>
            <person name="Shinohara A."/>
            <person name="Yoshida Y."/>
            <person name="Fujiwara M."/>
            <person name="Mori M."/>
            <person name="Tomita M."/>
            <person name="Arakawa K."/>
        </authorList>
    </citation>
    <scope>NUCLEOTIDE SEQUENCE [LARGE SCALE GENOMIC DNA]</scope>
</reference>
<proteinExistence type="predicted"/>
<organism evidence="1 2">
    <name type="scientific">Araneus ventricosus</name>
    <name type="common">Orbweaver spider</name>
    <name type="synonym">Epeira ventricosa</name>
    <dbReference type="NCBI Taxonomy" id="182803"/>
    <lineage>
        <taxon>Eukaryota</taxon>
        <taxon>Metazoa</taxon>
        <taxon>Ecdysozoa</taxon>
        <taxon>Arthropoda</taxon>
        <taxon>Chelicerata</taxon>
        <taxon>Arachnida</taxon>
        <taxon>Araneae</taxon>
        <taxon>Araneomorphae</taxon>
        <taxon>Entelegynae</taxon>
        <taxon>Araneoidea</taxon>
        <taxon>Araneidae</taxon>
        <taxon>Araneus</taxon>
    </lineage>
</organism>
<evidence type="ECO:0000313" key="1">
    <source>
        <dbReference type="EMBL" id="GBN11454.1"/>
    </source>
</evidence>
<protein>
    <submittedName>
        <fullName evidence="1">Uncharacterized protein</fullName>
    </submittedName>
</protein>
<dbReference type="EMBL" id="BGPR01005576">
    <property type="protein sequence ID" value="GBN11454.1"/>
    <property type="molecule type" value="Genomic_DNA"/>
</dbReference>
<accession>A0A4Y2LAF5</accession>
<evidence type="ECO:0000313" key="2">
    <source>
        <dbReference type="Proteomes" id="UP000499080"/>
    </source>
</evidence>
<dbReference type="AlphaFoldDB" id="A0A4Y2LAF5"/>
<dbReference type="Proteomes" id="UP000499080">
    <property type="component" value="Unassembled WGS sequence"/>
</dbReference>
<keyword evidence="2" id="KW-1185">Reference proteome</keyword>
<gene>
    <name evidence="1" type="ORF">AVEN_222266_1</name>
</gene>
<comment type="caution">
    <text evidence="1">The sequence shown here is derived from an EMBL/GenBank/DDBJ whole genome shotgun (WGS) entry which is preliminary data.</text>
</comment>